<evidence type="ECO:0000313" key="1">
    <source>
        <dbReference type="EMBL" id="KAH7984401.1"/>
    </source>
</evidence>
<dbReference type="AlphaFoldDB" id="A0A9D4YQM6"/>
<evidence type="ECO:0000313" key="2">
    <source>
        <dbReference type="Proteomes" id="UP000821837"/>
    </source>
</evidence>
<gene>
    <name evidence="1" type="ORF">HPB52_020364</name>
</gene>
<comment type="caution">
    <text evidence="1">The sequence shown here is derived from an EMBL/GenBank/DDBJ whole genome shotgun (WGS) entry which is preliminary data.</text>
</comment>
<organism evidence="1 2">
    <name type="scientific">Rhipicephalus sanguineus</name>
    <name type="common">Brown dog tick</name>
    <name type="synonym">Ixodes sanguineus</name>
    <dbReference type="NCBI Taxonomy" id="34632"/>
    <lineage>
        <taxon>Eukaryota</taxon>
        <taxon>Metazoa</taxon>
        <taxon>Ecdysozoa</taxon>
        <taxon>Arthropoda</taxon>
        <taxon>Chelicerata</taxon>
        <taxon>Arachnida</taxon>
        <taxon>Acari</taxon>
        <taxon>Parasitiformes</taxon>
        <taxon>Ixodida</taxon>
        <taxon>Ixodoidea</taxon>
        <taxon>Ixodidae</taxon>
        <taxon>Rhipicephalinae</taxon>
        <taxon>Rhipicephalus</taxon>
        <taxon>Rhipicephalus</taxon>
    </lineage>
</organism>
<dbReference type="EMBL" id="JABSTV010001245">
    <property type="protein sequence ID" value="KAH7984401.1"/>
    <property type="molecule type" value="Genomic_DNA"/>
</dbReference>
<proteinExistence type="predicted"/>
<keyword evidence="2" id="KW-1185">Reference proteome</keyword>
<reference evidence="1" key="1">
    <citation type="journal article" date="2020" name="Cell">
        <title>Large-Scale Comparative Analyses of Tick Genomes Elucidate Their Genetic Diversity and Vector Capacities.</title>
        <authorList>
            <consortium name="Tick Genome and Microbiome Consortium (TIGMIC)"/>
            <person name="Jia N."/>
            <person name="Wang J."/>
            <person name="Shi W."/>
            <person name="Du L."/>
            <person name="Sun Y."/>
            <person name="Zhan W."/>
            <person name="Jiang J.F."/>
            <person name="Wang Q."/>
            <person name="Zhang B."/>
            <person name="Ji P."/>
            <person name="Bell-Sakyi L."/>
            <person name="Cui X.M."/>
            <person name="Yuan T.T."/>
            <person name="Jiang B.G."/>
            <person name="Yang W.F."/>
            <person name="Lam T.T."/>
            <person name="Chang Q.C."/>
            <person name="Ding S.J."/>
            <person name="Wang X.J."/>
            <person name="Zhu J.G."/>
            <person name="Ruan X.D."/>
            <person name="Zhao L."/>
            <person name="Wei J.T."/>
            <person name="Ye R.Z."/>
            <person name="Que T.C."/>
            <person name="Du C.H."/>
            <person name="Zhou Y.H."/>
            <person name="Cheng J.X."/>
            <person name="Dai P.F."/>
            <person name="Guo W.B."/>
            <person name="Han X.H."/>
            <person name="Huang E.J."/>
            <person name="Li L.F."/>
            <person name="Wei W."/>
            <person name="Gao Y.C."/>
            <person name="Liu J.Z."/>
            <person name="Shao H.Z."/>
            <person name="Wang X."/>
            <person name="Wang C.C."/>
            <person name="Yang T.C."/>
            <person name="Huo Q.B."/>
            <person name="Li W."/>
            <person name="Chen H.Y."/>
            <person name="Chen S.E."/>
            <person name="Zhou L.G."/>
            <person name="Ni X.B."/>
            <person name="Tian J.H."/>
            <person name="Sheng Y."/>
            <person name="Liu T."/>
            <person name="Pan Y.S."/>
            <person name="Xia L.Y."/>
            <person name="Li J."/>
            <person name="Zhao F."/>
            <person name="Cao W.C."/>
        </authorList>
    </citation>
    <scope>NUCLEOTIDE SEQUENCE</scope>
    <source>
        <strain evidence="1">Rsan-2018</strain>
    </source>
</reference>
<protein>
    <submittedName>
        <fullName evidence="1">Uncharacterized protein</fullName>
    </submittedName>
</protein>
<reference evidence="1" key="2">
    <citation type="submission" date="2021-09" db="EMBL/GenBank/DDBJ databases">
        <authorList>
            <person name="Jia N."/>
            <person name="Wang J."/>
            <person name="Shi W."/>
            <person name="Du L."/>
            <person name="Sun Y."/>
            <person name="Zhan W."/>
            <person name="Jiang J."/>
            <person name="Wang Q."/>
            <person name="Zhang B."/>
            <person name="Ji P."/>
            <person name="Sakyi L.B."/>
            <person name="Cui X."/>
            <person name="Yuan T."/>
            <person name="Jiang B."/>
            <person name="Yang W."/>
            <person name="Lam T.T.-Y."/>
            <person name="Chang Q."/>
            <person name="Ding S."/>
            <person name="Wang X."/>
            <person name="Zhu J."/>
            <person name="Ruan X."/>
            <person name="Zhao L."/>
            <person name="Wei J."/>
            <person name="Que T."/>
            <person name="Du C."/>
            <person name="Cheng J."/>
            <person name="Dai P."/>
            <person name="Han X."/>
            <person name="Huang E."/>
            <person name="Gao Y."/>
            <person name="Liu J."/>
            <person name="Shao H."/>
            <person name="Ye R."/>
            <person name="Li L."/>
            <person name="Wei W."/>
            <person name="Wang X."/>
            <person name="Wang C."/>
            <person name="Huo Q."/>
            <person name="Li W."/>
            <person name="Guo W."/>
            <person name="Chen H."/>
            <person name="Chen S."/>
            <person name="Zhou L."/>
            <person name="Zhou L."/>
            <person name="Ni X."/>
            <person name="Tian J."/>
            <person name="Zhou Y."/>
            <person name="Sheng Y."/>
            <person name="Liu T."/>
            <person name="Pan Y."/>
            <person name="Xia L."/>
            <person name="Li J."/>
            <person name="Zhao F."/>
            <person name="Cao W."/>
        </authorList>
    </citation>
    <scope>NUCLEOTIDE SEQUENCE</scope>
    <source>
        <strain evidence="1">Rsan-2018</strain>
        <tissue evidence="1">Larvae</tissue>
    </source>
</reference>
<name>A0A9D4YQM6_RHISA</name>
<accession>A0A9D4YQM6</accession>
<dbReference type="Proteomes" id="UP000821837">
    <property type="component" value="Chromosome 1"/>
</dbReference>
<sequence length="210" mass="23190">MWNDELCSLLIPTWRSGPPCCCQGLWYPCRGPFCGFDPCALQSSICFTQVSLDASGSILAYVPGKYSYLKVPPAPSTNLTFNVRVFRKGVGDSSVDEHKQWEFSDIESNAVQPPAAQAIQTNDSRCSQALASHRWSYQAFQARVEVSQPNVTHTHTWPSRIVETHVIQPRWAACHPGSQCPDHSVPWHPGAQATQAFTAEIRAASPQHPA</sequence>